<accession>X1CBF6</accession>
<comment type="caution">
    <text evidence="1">The sequence shown here is derived from an EMBL/GenBank/DDBJ whole genome shotgun (WGS) entry which is preliminary data.</text>
</comment>
<sequence length="160" mass="16324">STNIPVDGVLIDTDTSIEEFTESQATLIRLGARANDASRKSVAKFGFFAVLDLSGVAAVNQAFAESLAAAIHGALFSPDAIRAAIMGVDANITGVFWKLDEAGASGAFDEQAVVRYDITNGGVDAAEGGISSAAGCDGTVLHPQFPPEVLRPNAAGDLTG</sequence>
<dbReference type="AlphaFoldDB" id="X1CBF6"/>
<gene>
    <name evidence="1" type="ORF">S01H4_62186</name>
</gene>
<feature type="non-terminal residue" evidence="1">
    <location>
        <position position="160"/>
    </location>
</feature>
<evidence type="ECO:0000313" key="1">
    <source>
        <dbReference type="EMBL" id="GAH05496.1"/>
    </source>
</evidence>
<organism evidence="1">
    <name type="scientific">marine sediment metagenome</name>
    <dbReference type="NCBI Taxonomy" id="412755"/>
    <lineage>
        <taxon>unclassified sequences</taxon>
        <taxon>metagenomes</taxon>
        <taxon>ecological metagenomes</taxon>
    </lineage>
</organism>
<dbReference type="EMBL" id="BART01037055">
    <property type="protein sequence ID" value="GAH05496.1"/>
    <property type="molecule type" value="Genomic_DNA"/>
</dbReference>
<protein>
    <submittedName>
        <fullName evidence="1">Uncharacterized protein</fullName>
    </submittedName>
</protein>
<feature type="non-terminal residue" evidence="1">
    <location>
        <position position="1"/>
    </location>
</feature>
<reference evidence="1" key="1">
    <citation type="journal article" date="2014" name="Front. Microbiol.">
        <title>High frequency of phylogenetically diverse reductive dehalogenase-homologous genes in deep subseafloor sedimentary metagenomes.</title>
        <authorList>
            <person name="Kawai M."/>
            <person name="Futagami T."/>
            <person name="Toyoda A."/>
            <person name="Takaki Y."/>
            <person name="Nishi S."/>
            <person name="Hori S."/>
            <person name="Arai W."/>
            <person name="Tsubouchi T."/>
            <person name="Morono Y."/>
            <person name="Uchiyama I."/>
            <person name="Ito T."/>
            <person name="Fujiyama A."/>
            <person name="Inagaki F."/>
            <person name="Takami H."/>
        </authorList>
    </citation>
    <scope>NUCLEOTIDE SEQUENCE</scope>
    <source>
        <strain evidence="1">Expedition CK06-06</strain>
    </source>
</reference>
<proteinExistence type="predicted"/>
<name>X1CBF6_9ZZZZ</name>